<feature type="domain" description="Peptidase M16 C-terminal" evidence="1">
    <location>
        <begin position="185"/>
        <end position="356"/>
    </location>
</feature>
<dbReference type="Proteomes" id="UP000823485">
    <property type="component" value="Unassembled WGS sequence"/>
</dbReference>
<dbReference type="EMBL" id="JAFBFH010000030">
    <property type="protein sequence ID" value="MBM7716666.1"/>
    <property type="molecule type" value="Genomic_DNA"/>
</dbReference>
<dbReference type="InterPro" id="IPR050361">
    <property type="entry name" value="MPP/UQCRC_Complex"/>
</dbReference>
<dbReference type="InterPro" id="IPR011249">
    <property type="entry name" value="Metalloenz_LuxS/M16"/>
</dbReference>
<name>A0ABS2RAH9_9BACI</name>
<evidence type="ECO:0000313" key="3">
    <source>
        <dbReference type="Proteomes" id="UP000823485"/>
    </source>
</evidence>
<dbReference type="NCBIfam" id="NF047422">
    <property type="entry name" value="YfmF_fam"/>
    <property type="match status" value="1"/>
</dbReference>
<dbReference type="RefSeq" id="WP_205179993.1">
    <property type="nucleotide sequence ID" value="NZ_JAFBFH010000030.1"/>
</dbReference>
<gene>
    <name evidence="2" type="ORF">JOC94_003687</name>
</gene>
<dbReference type="PANTHER" id="PTHR11851">
    <property type="entry name" value="METALLOPROTEASE"/>
    <property type="match status" value="1"/>
</dbReference>
<dbReference type="InterPro" id="IPR007863">
    <property type="entry name" value="Peptidase_M16_C"/>
</dbReference>
<keyword evidence="3" id="KW-1185">Reference proteome</keyword>
<organism evidence="2 3">
    <name type="scientific">Siminovitchia thermophila</name>
    <dbReference type="NCBI Taxonomy" id="1245522"/>
    <lineage>
        <taxon>Bacteria</taxon>
        <taxon>Bacillati</taxon>
        <taxon>Bacillota</taxon>
        <taxon>Bacilli</taxon>
        <taxon>Bacillales</taxon>
        <taxon>Bacillaceae</taxon>
        <taxon>Siminovitchia</taxon>
    </lineage>
</organism>
<dbReference type="SUPFAM" id="SSF63411">
    <property type="entry name" value="LuxS/MPP-like metallohydrolase"/>
    <property type="match status" value="2"/>
</dbReference>
<comment type="caution">
    <text evidence="2">The sequence shown here is derived from an EMBL/GenBank/DDBJ whole genome shotgun (WGS) entry which is preliminary data.</text>
</comment>
<dbReference type="Pfam" id="PF05193">
    <property type="entry name" value="Peptidase_M16_C"/>
    <property type="match status" value="1"/>
</dbReference>
<dbReference type="PANTHER" id="PTHR11851:SF186">
    <property type="entry name" value="INACTIVE METALLOPROTEASE YMFF-RELATED"/>
    <property type="match status" value="1"/>
</dbReference>
<sequence>MALLQEETVKINGYTLHLIKTDKFKTNTFIWKMKAPLEQDTVTLRALLPQVLQSGTKNHPTTASLRSYLDDLYGATLQVDLAKKGEYHIITFTIEIANEAYLQGSEPLLQKAVVLLKEVLLHPNATNNAFDSETVEKEKRNLKQRITSVYDDKMRYASVRLTEEMCKGERYALFVHGEAERIDEITPESLYQYYEKALAEDELDLYIIGDIDREEAETYCEQISFTDRAPKTIDAEGGQPDRDLKTIVERLDVKQGKLNIGYRTNIRYGHRDYFHLQMFNGIFGGFPHSKLFINVREKAHLAYYAASRIESHKGLLMVMAGIDDKNYEQATTIIHEQMTSMKSGNFTEQEMEQTKAVIKNQFLEAIDTSRGLVEVLYHNVIARANIKPEDWIHEVANTTKDDVVAVAKKVQLDTIYFLTGGKGEK</sequence>
<proteinExistence type="predicted"/>
<protein>
    <submittedName>
        <fullName evidence="2">Zn-dependent peptidase</fullName>
    </submittedName>
</protein>
<accession>A0ABS2RAH9</accession>
<evidence type="ECO:0000259" key="1">
    <source>
        <dbReference type="Pfam" id="PF05193"/>
    </source>
</evidence>
<reference evidence="2 3" key="1">
    <citation type="submission" date="2021-01" db="EMBL/GenBank/DDBJ databases">
        <title>Genomic Encyclopedia of Type Strains, Phase IV (KMG-IV): sequencing the most valuable type-strain genomes for metagenomic binning, comparative biology and taxonomic classification.</title>
        <authorList>
            <person name="Goeker M."/>
        </authorList>
    </citation>
    <scope>NUCLEOTIDE SEQUENCE [LARGE SCALE GENOMIC DNA]</scope>
    <source>
        <strain evidence="2 3">DSM 105453</strain>
    </source>
</reference>
<evidence type="ECO:0000313" key="2">
    <source>
        <dbReference type="EMBL" id="MBM7716666.1"/>
    </source>
</evidence>
<dbReference type="Gene3D" id="3.30.830.10">
    <property type="entry name" value="Metalloenzyme, LuxS/M16 peptidase-like"/>
    <property type="match status" value="2"/>
</dbReference>